<gene>
    <name evidence="2" type="ORF">DWY69_17490</name>
</gene>
<dbReference type="Proteomes" id="UP000261166">
    <property type="component" value="Unassembled WGS sequence"/>
</dbReference>
<proteinExistence type="predicted"/>
<name>A0A3E3IR76_9FIRM</name>
<feature type="transmembrane region" description="Helical" evidence="1">
    <location>
        <begin position="61"/>
        <end position="88"/>
    </location>
</feature>
<keyword evidence="1" id="KW-0812">Transmembrane</keyword>
<sequence>MYNTHIISYLQASYQLIRLLPQFPFNCSSNALLFVHGNKSYKTEQIAITYKIKEHSQRDPFLLPVFFIIYGILPFITCKTQAAAGIYLS</sequence>
<organism evidence="2 3">
    <name type="scientific">Eisenbergiella massiliensis</name>
    <dbReference type="NCBI Taxonomy" id="1720294"/>
    <lineage>
        <taxon>Bacteria</taxon>
        <taxon>Bacillati</taxon>
        <taxon>Bacillota</taxon>
        <taxon>Clostridia</taxon>
        <taxon>Lachnospirales</taxon>
        <taxon>Lachnospiraceae</taxon>
        <taxon>Eisenbergiella</taxon>
    </lineage>
</organism>
<evidence type="ECO:0000313" key="3">
    <source>
        <dbReference type="Proteomes" id="UP000261166"/>
    </source>
</evidence>
<dbReference type="EMBL" id="QVLU01000016">
    <property type="protein sequence ID" value="RGE69441.1"/>
    <property type="molecule type" value="Genomic_DNA"/>
</dbReference>
<reference evidence="2 3" key="1">
    <citation type="submission" date="2018-08" db="EMBL/GenBank/DDBJ databases">
        <title>A genome reference for cultivated species of the human gut microbiota.</title>
        <authorList>
            <person name="Zou Y."/>
            <person name="Xue W."/>
            <person name="Luo G."/>
        </authorList>
    </citation>
    <scope>NUCLEOTIDE SEQUENCE [LARGE SCALE GENOMIC DNA]</scope>
    <source>
        <strain evidence="2 3">AF26-4BH</strain>
    </source>
</reference>
<accession>A0A3E3IR76</accession>
<evidence type="ECO:0000256" key="1">
    <source>
        <dbReference type="SAM" id="Phobius"/>
    </source>
</evidence>
<keyword evidence="1" id="KW-0472">Membrane</keyword>
<dbReference type="AlphaFoldDB" id="A0A3E3IR76"/>
<evidence type="ECO:0000313" key="2">
    <source>
        <dbReference type="EMBL" id="RGE69441.1"/>
    </source>
</evidence>
<protein>
    <submittedName>
        <fullName evidence="2">Uncharacterized protein</fullName>
    </submittedName>
</protein>
<keyword evidence="1" id="KW-1133">Transmembrane helix</keyword>
<comment type="caution">
    <text evidence="2">The sequence shown here is derived from an EMBL/GenBank/DDBJ whole genome shotgun (WGS) entry which is preliminary data.</text>
</comment>